<dbReference type="InterPro" id="IPR053812">
    <property type="entry name" value="HTH_Sigma70_ECF-like"/>
</dbReference>
<dbReference type="NCBIfam" id="TIGR02937">
    <property type="entry name" value="sigma70-ECF"/>
    <property type="match status" value="1"/>
</dbReference>
<accession>A0A371R7X8</accession>
<gene>
    <name evidence="6" type="ORF">DX908_14695</name>
</gene>
<dbReference type="NCBIfam" id="TIGR02999">
    <property type="entry name" value="Sig-70_X6"/>
    <property type="match status" value="1"/>
</dbReference>
<keyword evidence="4" id="KW-0804">Transcription</keyword>
<comment type="similarity">
    <text evidence="1">Belongs to the sigma-70 factor family. ECF subfamily.</text>
</comment>
<reference evidence="6 7" key="1">
    <citation type="submission" date="2018-08" db="EMBL/GenBank/DDBJ databases">
        <title>Parvularcula sp. SM1705, isolated from surface water of the South Sea China.</title>
        <authorList>
            <person name="Sun L."/>
        </authorList>
    </citation>
    <scope>NUCLEOTIDE SEQUENCE [LARGE SCALE GENOMIC DNA]</scope>
    <source>
        <strain evidence="6 7">SM1705</strain>
    </source>
</reference>
<comment type="caution">
    <text evidence="6">The sequence shown here is derived from an EMBL/GenBank/DDBJ whole genome shotgun (WGS) entry which is preliminary data.</text>
</comment>
<keyword evidence="2" id="KW-0805">Transcription regulation</keyword>
<dbReference type="Gene3D" id="1.10.10.10">
    <property type="entry name" value="Winged helix-like DNA-binding domain superfamily/Winged helix DNA-binding domain"/>
    <property type="match status" value="1"/>
</dbReference>
<dbReference type="InterPro" id="IPR013324">
    <property type="entry name" value="RNA_pol_sigma_r3/r4-like"/>
</dbReference>
<name>A0A371R7X8_9PROT</name>
<keyword evidence="7" id="KW-1185">Reference proteome</keyword>
<evidence type="ECO:0000256" key="3">
    <source>
        <dbReference type="ARBA" id="ARBA00023082"/>
    </source>
</evidence>
<dbReference type="SUPFAM" id="SSF88946">
    <property type="entry name" value="Sigma2 domain of RNA polymerase sigma factors"/>
    <property type="match status" value="1"/>
</dbReference>
<dbReference type="EMBL" id="QUQO01000002">
    <property type="protein sequence ID" value="RFB01528.1"/>
    <property type="molecule type" value="Genomic_DNA"/>
</dbReference>
<dbReference type="InterPro" id="IPR036388">
    <property type="entry name" value="WH-like_DNA-bd_sf"/>
</dbReference>
<organism evidence="6 7">
    <name type="scientific">Parvularcula marina</name>
    <dbReference type="NCBI Taxonomy" id="2292771"/>
    <lineage>
        <taxon>Bacteria</taxon>
        <taxon>Pseudomonadati</taxon>
        <taxon>Pseudomonadota</taxon>
        <taxon>Alphaproteobacteria</taxon>
        <taxon>Parvularculales</taxon>
        <taxon>Parvularculaceae</taxon>
        <taxon>Parvularcula</taxon>
    </lineage>
</organism>
<dbReference type="PANTHER" id="PTHR43133">
    <property type="entry name" value="RNA POLYMERASE ECF-TYPE SIGMA FACTO"/>
    <property type="match status" value="1"/>
</dbReference>
<evidence type="ECO:0000259" key="5">
    <source>
        <dbReference type="Pfam" id="PF07638"/>
    </source>
</evidence>
<evidence type="ECO:0000256" key="2">
    <source>
        <dbReference type="ARBA" id="ARBA00023015"/>
    </source>
</evidence>
<dbReference type="SUPFAM" id="SSF88659">
    <property type="entry name" value="Sigma3 and sigma4 domains of RNA polymerase sigma factors"/>
    <property type="match status" value="1"/>
</dbReference>
<evidence type="ECO:0000256" key="4">
    <source>
        <dbReference type="ARBA" id="ARBA00023163"/>
    </source>
</evidence>
<dbReference type="InterPro" id="IPR014284">
    <property type="entry name" value="RNA_pol_sigma-70_dom"/>
</dbReference>
<dbReference type="InterPro" id="IPR011517">
    <property type="entry name" value="RNA_pol_sigma70_ECF-like"/>
</dbReference>
<proteinExistence type="inferred from homology"/>
<dbReference type="Proteomes" id="UP000264589">
    <property type="component" value="Unassembled WGS sequence"/>
</dbReference>
<dbReference type="OrthoDB" id="128473at2"/>
<dbReference type="InParanoid" id="A0A371R7X8"/>
<dbReference type="InterPro" id="IPR013325">
    <property type="entry name" value="RNA_pol_sigma_r2"/>
</dbReference>
<sequence length="184" mass="21158">MNTDMQQTRMLLGDWRRGDIGARDQLFDRLYGELRQVSAALLRRESNNSLATEDLVNEAAMRLMEMDSIDWADRSHFLALSARAMRRILIDHARKKKSEKRSHEKVTLMTRFEGGQQRLDLEELETALIRLQAIDEEKAKIVELRFFGGLTPAEIGEVLGTSESTVKRQWQIARTWLLDAMGGP</sequence>
<dbReference type="GO" id="GO:0016987">
    <property type="term" value="F:sigma factor activity"/>
    <property type="evidence" value="ECO:0007669"/>
    <property type="project" value="UniProtKB-KW"/>
</dbReference>
<keyword evidence="3" id="KW-0731">Sigma factor</keyword>
<dbReference type="GO" id="GO:0006352">
    <property type="term" value="P:DNA-templated transcription initiation"/>
    <property type="evidence" value="ECO:0007669"/>
    <property type="project" value="InterPro"/>
</dbReference>
<evidence type="ECO:0000313" key="7">
    <source>
        <dbReference type="Proteomes" id="UP000264589"/>
    </source>
</evidence>
<dbReference type="PANTHER" id="PTHR43133:SF39">
    <property type="entry name" value="SIMILAR TO RNA POLYMERASE SIGMA-E FACTOR"/>
    <property type="match status" value="1"/>
</dbReference>
<dbReference type="Gene3D" id="1.10.1740.10">
    <property type="match status" value="1"/>
</dbReference>
<dbReference type="InterPro" id="IPR039425">
    <property type="entry name" value="RNA_pol_sigma-70-like"/>
</dbReference>
<feature type="domain" description="RNA polymerase sigma-70 ECF-like HTH" evidence="5">
    <location>
        <begin position="6"/>
        <end position="181"/>
    </location>
</feature>
<dbReference type="Pfam" id="PF07638">
    <property type="entry name" value="Sigma70_ECF"/>
    <property type="match status" value="1"/>
</dbReference>
<evidence type="ECO:0000256" key="1">
    <source>
        <dbReference type="ARBA" id="ARBA00010641"/>
    </source>
</evidence>
<evidence type="ECO:0000313" key="6">
    <source>
        <dbReference type="EMBL" id="RFB01528.1"/>
    </source>
</evidence>
<protein>
    <submittedName>
        <fullName evidence="6">Sigma-70 family RNA polymerase sigma factor</fullName>
    </submittedName>
</protein>
<dbReference type="AlphaFoldDB" id="A0A371R7X8"/>